<dbReference type="STRING" id="303541.JF72_11130"/>
<feature type="compositionally biased region" description="Basic residues" evidence="9">
    <location>
        <begin position="51"/>
        <end position="71"/>
    </location>
</feature>
<comment type="function">
    <text evidence="6 8">Forms part of the polypeptide exit tunnel.</text>
</comment>
<name>A0A0F4LPG8_9LACO</name>
<evidence type="ECO:0000256" key="9">
    <source>
        <dbReference type="SAM" id="MobiDB-lite"/>
    </source>
</evidence>
<evidence type="ECO:0000256" key="1">
    <source>
        <dbReference type="ARBA" id="ARBA00010528"/>
    </source>
</evidence>
<evidence type="ECO:0000256" key="7">
    <source>
        <dbReference type="ARBA" id="ARBA00055590"/>
    </source>
</evidence>
<dbReference type="SUPFAM" id="SSF52166">
    <property type="entry name" value="Ribosomal protein L4"/>
    <property type="match status" value="1"/>
</dbReference>
<evidence type="ECO:0000256" key="8">
    <source>
        <dbReference type="HAMAP-Rule" id="MF_01328"/>
    </source>
</evidence>
<dbReference type="HAMAP" id="MF_01328_B">
    <property type="entry name" value="Ribosomal_uL4_B"/>
    <property type="match status" value="1"/>
</dbReference>
<dbReference type="GO" id="GO:0003735">
    <property type="term" value="F:structural constituent of ribosome"/>
    <property type="evidence" value="ECO:0007669"/>
    <property type="project" value="InterPro"/>
</dbReference>
<gene>
    <name evidence="8 10" type="primary">rplD</name>
    <name evidence="10" type="ORF">JF72_11130</name>
</gene>
<comment type="similarity">
    <text evidence="1 8">Belongs to the universal ribosomal protein uL4 family.</text>
</comment>
<accession>A0A0F4LPG8</accession>
<dbReference type="PATRIC" id="fig|303541.3.peg.1276"/>
<sequence length="210" mass="23251">MANLKVIDQKGKDAGEVTLKDEVFGIEPNESVVFDAIIRQRAGKRQGTSKVKNRSAVRGGGKKPWKQKGTGRARQGSIRSPQWRGGGVVFGPTPRSYAYSMPRKQRRLAIKSVLSQKLIDKNLIVLDQLTMSAPKTKEFKSMLDSLNIEGKVLVVSEDKNVQLSARNLPKVKVVPINGLNVEDVVNYDKLILTKDAIEKIEENVEGASRK</sequence>
<dbReference type="AlphaFoldDB" id="A0A0F4LPG8"/>
<evidence type="ECO:0000313" key="11">
    <source>
        <dbReference type="Proteomes" id="UP000033682"/>
    </source>
</evidence>
<keyword evidence="11" id="KW-1185">Reference proteome</keyword>
<comment type="subunit">
    <text evidence="2 8">Part of the 50S ribosomal subunit.</text>
</comment>
<dbReference type="InterPro" id="IPR023574">
    <property type="entry name" value="Ribosomal_uL4_dom_sf"/>
</dbReference>
<evidence type="ECO:0000256" key="5">
    <source>
        <dbReference type="ARBA" id="ARBA00035244"/>
    </source>
</evidence>
<dbReference type="GeneID" id="78160758"/>
<proteinExistence type="inferred from homology"/>
<evidence type="ECO:0000256" key="4">
    <source>
        <dbReference type="ARBA" id="ARBA00023274"/>
    </source>
</evidence>
<keyword evidence="4 8" id="KW-0687">Ribonucleoprotein</keyword>
<dbReference type="GO" id="GO:0006412">
    <property type="term" value="P:translation"/>
    <property type="evidence" value="ECO:0007669"/>
    <property type="project" value="UniProtKB-UniRule"/>
</dbReference>
<dbReference type="PANTHER" id="PTHR10746">
    <property type="entry name" value="50S RIBOSOMAL PROTEIN L4"/>
    <property type="match status" value="1"/>
</dbReference>
<dbReference type="KEGG" id="lapi:DKL56_06145"/>
<comment type="caution">
    <text evidence="10">The sequence shown here is derived from an EMBL/GenBank/DDBJ whole genome shotgun (WGS) entry which is preliminary data.</text>
</comment>
<keyword evidence="8" id="KW-0699">rRNA-binding</keyword>
<dbReference type="OrthoDB" id="9803201at2"/>
<evidence type="ECO:0000256" key="6">
    <source>
        <dbReference type="ARBA" id="ARBA00053102"/>
    </source>
</evidence>
<dbReference type="HOGENOM" id="CLU_041575_5_2_9"/>
<evidence type="ECO:0000256" key="2">
    <source>
        <dbReference type="ARBA" id="ARBA00011838"/>
    </source>
</evidence>
<protein>
    <recommendedName>
        <fullName evidence="5 8">Large ribosomal subunit protein uL4</fullName>
    </recommendedName>
</protein>
<feature type="region of interest" description="Disordered" evidence="9">
    <location>
        <begin position="44"/>
        <end position="85"/>
    </location>
</feature>
<dbReference type="NCBIfam" id="TIGR03953">
    <property type="entry name" value="rplD_bact"/>
    <property type="match status" value="1"/>
</dbReference>
<dbReference type="InterPro" id="IPR002136">
    <property type="entry name" value="Ribosomal_uL4"/>
</dbReference>
<dbReference type="FunFam" id="3.40.1370.10:FF:000003">
    <property type="entry name" value="50S ribosomal protein L4"/>
    <property type="match status" value="1"/>
</dbReference>
<dbReference type="Proteomes" id="UP000033682">
    <property type="component" value="Unassembled WGS sequence"/>
</dbReference>
<dbReference type="GO" id="GO:0019843">
    <property type="term" value="F:rRNA binding"/>
    <property type="evidence" value="ECO:0007669"/>
    <property type="project" value="UniProtKB-UniRule"/>
</dbReference>
<dbReference type="InterPro" id="IPR013005">
    <property type="entry name" value="Ribosomal_uL4-like"/>
</dbReference>
<evidence type="ECO:0000256" key="3">
    <source>
        <dbReference type="ARBA" id="ARBA00022980"/>
    </source>
</evidence>
<organism evidence="10 11">
    <name type="scientific">Lactobacillus apis</name>
    <dbReference type="NCBI Taxonomy" id="303541"/>
    <lineage>
        <taxon>Bacteria</taxon>
        <taxon>Bacillati</taxon>
        <taxon>Bacillota</taxon>
        <taxon>Bacilli</taxon>
        <taxon>Lactobacillales</taxon>
        <taxon>Lactobacillaceae</taxon>
        <taxon>Lactobacillus</taxon>
    </lineage>
</organism>
<dbReference type="PANTHER" id="PTHR10746:SF6">
    <property type="entry name" value="LARGE RIBOSOMAL SUBUNIT PROTEIN UL4M"/>
    <property type="match status" value="1"/>
</dbReference>
<evidence type="ECO:0000313" key="10">
    <source>
        <dbReference type="EMBL" id="KJY60174.1"/>
    </source>
</evidence>
<keyword evidence="3 8" id="KW-0689">Ribosomal protein</keyword>
<dbReference type="Pfam" id="PF00573">
    <property type="entry name" value="Ribosomal_L4"/>
    <property type="match status" value="1"/>
</dbReference>
<dbReference type="RefSeq" id="WP_046307581.1">
    <property type="nucleotide sequence ID" value="NZ_BMCV01000002.1"/>
</dbReference>
<dbReference type="GO" id="GO:0005840">
    <property type="term" value="C:ribosome"/>
    <property type="evidence" value="ECO:0007669"/>
    <property type="project" value="UniProtKB-KW"/>
</dbReference>
<dbReference type="EMBL" id="JXLG01000009">
    <property type="protein sequence ID" value="KJY60174.1"/>
    <property type="molecule type" value="Genomic_DNA"/>
</dbReference>
<comment type="function">
    <text evidence="7 8">One of the primary rRNA binding proteins, this protein initially binds near the 5'-end of the 23S rRNA. It is important during the early stages of 50S assembly. It makes multiple contacts with different domains of the 23S rRNA in the assembled 50S subunit and ribosome.</text>
</comment>
<keyword evidence="8" id="KW-0694">RNA-binding</keyword>
<dbReference type="GO" id="GO:1990904">
    <property type="term" value="C:ribonucleoprotein complex"/>
    <property type="evidence" value="ECO:0007669"/>
    <property type="project" value="UniProtKB-KW"/>
</dbReference>
<dbReference type="Gene3D" id="3.40.1370.10">
    <property type="match status" value="1"/>
</dbReference>
<reference evidence="10 11" key="1">
    <citation type="submission" date="2015-01" db="EMBL/GenBank/DDBJ databases">
        <title>Comparative genomics of the lactic acid bacteria isolated from the honey bee gut.</title>
        <authorList>
            <person name="Ellegaard K.M."/>
            <person name="Tamarit D."/>
            <person name="Javelind E."/>
            <person name="Olofsson T."/>
            <person name="Andersson S.G."/>
            <person name="Vasquez A."/>
        </authorList>
    </citation>
    <scope>NUCLEOTIDE SEQUENCE [LARGE SCALE GENOMIC DNA]</scope>
    <source>
        <strain evidence="10 11">Hma11</strain>
    </source>
</reference>